<evidence type="ECO:0000256" key="12">
    <source>
        <dbReference type="ARBA" id="ARBA00025912"/>
    </source>
</evidence>
<evidence type="ECO:0000256" key="7">
    <source>
        <dbReference type="ARBA" id="ARBA00022692"/>
    </source>
</evidence>
<keyword evidence="15" id="KW-1185">Reference proteome</keyword>
<sequence>MADVNRGNRPLSPFMIGTYYRPQITSVLSILHRITGVALTLAAVLVVWWLVAAAMSPSAFARADWVLTSWIGTLVLLGSLWALWFHMLNGIRHLVWDTGRGIEMNAVTTSGWAAVAGSVVATLVTILLV</sequence>
<comment type="subcellular location">
    <subcellularLocation>
        <location evidence="3">Membrane</location>
        <topology evidence="3">Multi-pass membrane protein</topology>
    </subcellularLocation>
</comment>
<keyword evidence="11 13" id="KW-0472">Membrane</keyword>
<accession>A0ABW2UKL6</accession>
<keyword evidence="6" id="KW-0349">Heme</keyword>
<comment type="cofactor">
    <cofactor evidence="1">
        <name>heme</name>
        <dbReference type="ChEBI" id="CHEBI:30413"/>
    </cofactor>
</comment>
<keyword evidence="8" id="KW-0479">Metal-binding</keyword>
<evidence type="ECO:0000313" key="14">
    <source>
        <dbReference type="EMBL" id="MFC7705246.1"/>
    </source>
</evidence>
<dbReference type="CDD" id="cd03499">
    <property type="entry name" value="SQR_TypeC_SdhC"/>
    <property type="match status" value="1"/>
</dbReference>
<feature type="transmembrane region" description="Helical" evidence="13">
    <location>
        <begin position="30"/>
        <end position="53"/>
    </location>
</feature>
<comment type="caution">
    <text evidence="14">The sequence shown here is derived from an EMBL/GenBank/DDBJ whole genome shotgun (WGS) entry which is preliminary data.</text>
</comment>
<dbReference type="SUPFAM" id="SSF81343">
    <property type="entry name" value="Fumarate reductase respiratory complex transmembrane subunits"/>
    <property type="match status" value="1"/>
</dbReference>
<dbReference type="InterPro" id="IPR018495">
    <property type="entry name" value="Succ_DH_cyt_bsu_CS"/>
</dbReference>
<evidence type="ECO:0000256" key="1">
    <source>
        <dbReference type="ARBA" id="ARBA00001971"/>
    </source>
</evidence>
<gene>
    <name evidence="14" type="primary">sdhC</name>
    <name evidence="14" type="ORF">ACFQXB_13685</name>
</gene>
<organism evidence="14 15">
    <name type="scientific">Plastorhodobacter daqingensis</name>
    <dbReference type="NCBI Taxonomy" id="1387281"/>
    <lineage>
        <taxon>Bacteria</taxon>
        <taxon>Pseudomonadati</taxon>
        <taxon>Pseudomonadota</taxon>
        <taxon>Alphaproteobacteria</taxon>
        <taxon>Rhodobacterales</taxon>
        <taxon>Paracoccaceae</taxon>
        <taxon>Plastorhodobacter</taxon>
    </lineage>
</organism>
<protein>
    <recommendedName>
        <fullName evidence="5">Succinate dehydrogenase cytochrome b556 subunit</fullName>
    </recommendedName>
</protein>
<comment type="subunit">
    <text evidence="12">Part of an enzyme complex containing four subunits: a flavoprotein, an iron-sulfur protein, plus two membrane-anchoring proteins, SdhC and SdhD. The complex can form homotrimers.</text>
</comment>
<evidence type="ECO:0000256" key="5">
    <source>
        <dbReference type="ARBA" id="ARBA00020076"/>
    </source>
</evidence>
<keyword evidence="10" id="KW-0408">Iron</keyword>
<evidence type="ECO:0000256" key="2">
    <source>
        <dbReference type="ARBA" id="ARBA00004050"/>
    </source>
</evidence>
<dbReference type="NCBIfam" id="TIGR02970">
    <property type="entry name" value="succ_dehyd_cytB"/>
    <property type="match status" value="1"/>
</dbReference>
<evidence type="ECO:0000256" key="6">
    <source>
        <dbReference type="ARBA" id="ARBA00022617"/>
    </source>
</evidence>
<name>A0ABW2UKL6_9RHOB</name>
<dbReference type="PANTHER" id="PTHR10978">
    <property type="entry name" value="SUCCINATE DEHYDROGENASE CYTOCHROME B560 SUBUNIT"/>
    <property type="match status" value="1"/>
</dbReference>
<proteinExistence type="inferred from homology"/>
<dbReference type="EMBL" id="JBHTFQ010000007">
    <property type="protein sequence ID" value="MFC7705246.1"/>
    <property type="molecule type" value="Genomic_DNA"/>
</dbReference>
<feature type="transmembrane region" description="Helical" evidence="13">
    <location>
        <begin position="65"/>
        <end position="86"/>
    </location>
</feature>
<dbReference type="Gene3D" id="1.20.1300.10">
    <property type="entry name" value="Fumarate reductase/succinate dehydrogenase, transmembrane subunit"/>
    <property type="match status" value="1"/>
</dbReference>
<evidence type="ECO:0000313" key="15">
    <source>
        <dbReference type="Proteomes" id="UP001596516"/>
    </source>
</evidence>
<comment type="similarity">
    <text evidence="4">Belongs to the cytochrome b560 family.</text>
</comment>
<dbReference type="InterPro" id="IPR034804">
    <property type="entry name" value="SQR/QFR_C/D"/>
</dbReference>
<dbReference type="PROSITE" id="PS01001">
    <property type="entry name" value="SDH_CYT_2"/>
    <property type="match status" value="1"/>
</dbReference>
<keyword evidence="9 13" id="KW-1133">Transmembrane helix</keyword>
<evidence type="ECO:0000256" key="11">
    <source>
        <dbReference type="ARBA" id="ARBA00023136"/>
    </source>
</evidence>
<evidence type="ECO:0000256" key="9">
    <source>
        <dbReference type="ARBA" id="ARBA00022989"/>
    </source>
</evidence>
<evidence type="ECO:0000256" key="13">
    <source>
        <dbReference type="SAM" id="Phobius"/>
    </source>
</evidence>
<keyword evidence="7 13" id="KW-0812">Transmembrane</keyword>
<comment type="function">
    <text evidence="2">Membrane-anchoring subunit of succinate dehydrogenase (SDH).</text>
</comment>
<dbReference type="Proteomes" id="UP001596516">
    <property type="component" value="Unassembled WGS sequence"/>
</dbReference>
<dbReference type="PANTHER" id="PTHR10978:SF5">
    <property type="entry name" value="SUCCINATE DEHYDROGENASE CYTOCHROME B560 SUBUNIT, MITOCHONDRIAL"/>
    <property type="match status" value="1"/>
</dbReference>
<dbReference type="PIRSF" id="PIRSF000178">
    <property type="entry name" value="SDH_cyt_b560"/>
    <property type="match status" value="1"/>
</dbReference>
<reference evidence="15" key="1">
    <citation type="journal article" date="2019" name="Int. J. Syst. Evol. Microbiol.">
        <title>The Global Catalogue of Microorganisms (GCM) 10K type strain sequencing project: providing services to taxonomists for standard genome sequencing and annotation.</title>
        <authorList>
            <consortium name="The Broad Institute Genomics Platform"/>
            <consortium name="The Broad Institute Genome Sequencing Center for Infectious Disease"/>
            <person name="Wu L."/>
            <person name="Ma J."/>
        </authorList>
    </citation>
    <scope>NUCLEOTIDE SEQUENCE [LARGE SCALE GENOMIC DNA]</scope>
    <source>
        <strain evidence="15">CGMCC 1.12750</strain>
    </source>
</reference>
<dbReference type="RefSeq" id="WP_377404822.1">
    <property type="nucleotide sequence ID" value="NZ_JBHTFQ010000007.1"/>
</dbReference>
<dbReference type="InterPro" id="IPR000701">
    <property type="entry name" value="SuccDH_FuR_B_TM-su"/>
</dbReference>
<evidence type="ECO:0000256" key="10">
    <source>
        <dbReference type="ARBA" id="ARBA00023004"/>
    </source>
</evidence>
<dbReference type="InterPro" id="IPR014314">
    <property type="entry name" value="Succ_DH_cytb556"/>
</dbReference>
<dbReference type="Pfam" id="PF01127">
    <property type="entry name" value="Sdh_cyt"/>
    <property type="match status" value="1"/>
</dbReference>
<evidence type="ECO:0000256" key="3">
    <source>
        <dbReference type="ARBA" id="ARBA00004141"/>
    </source>
</evidence>
<evidence type="ECO:0000256" key="8">
    <source>
        <dbReference type="ARBA" id="ARBA00022723"/>
    </source>
</evidence>
<evidence type="ECO:0000256" key="4">
    <source>
        <dbReference type="ARBA" id="ARBA00007244"/>
    </source>
</evidence>
<feature type="transmembrane region" description="Helical" evidence="13">
    <location>
        <begin position="106"/>
        <end position="128"/>
    </location>
</feature>